<keyword evidence="2" id="KW-1185">Reference proteome</keyword>
<dbReference type="Proteomes" id="UP001057498">
    <property type="component" value="Chromosome"/>
</dbReference>
<reference evidence="1" key="1">
    <citation type="submission" date="2022-04" db="EMBL/GenBank/DDBJ databases">
        <title>Whole genome sequence of Sphaerotilus sp. FB-5.</title>
        <authorList>
            <person name="Takeda M."/>
            <person name="Narihara S."/>
            <person name="Akimoto M."/>
            <person name="Akimoto R."/>
            <person name="Nishiyashiki S."/>
            <person name="Murakami T."/>
        </authorList>
    </citation>
    <scope>NUCLEOTIDE SEQUENCE</scope>
    <source>
        <strain evidence="1">FB-5</strain>
    </source>
</reference>
<proteinExistence type="predicted"/>
<accession>A0ABM7YQD0</accession>
<evidence type="ECO:0000313" key="1">
    <source>
        <dbReference type="EMBL" id="BDI06757.1"/>
    </source>
</evidence>
<protein>
    <submittedName>
        <fullName evidence="1">Uncharacterized protein</fullName>
    </submittedName>
</protein>
<evidence type="ECO:0000313" key="2">
    <source>
        <dbReference type="Proteomes" id="UP001057498"/>
    </source>
</evidence>
<gene>
    <name evidence="1" type="ORF">CATMQ487_37270</name>
</gene>
<dbReference type="RefSeq" id="WP_251970003.1">
    <property type="nucleotide sequence ID" value="NZ_AP025730.1"/>
</dbReference>
<dbReference type="EMBL" id="AP025730">
    <property type="protein sequence ID" value="BDI06757.1"/>
    <property type="molecule type" value="Genomic_DNA"/>
</dbReference>
<organism evidence="1 2">
    <name type="scientific">Sphaerotilus microaerophilus</name>
    <dbReference type="NCBI Taxonomy" id="2914710"/>
    <lineage>
        <taxon>Bacteria</taxon>
        <taxon>Pseudomonadati</taxon>
        <taxon>Pseudomonadota</taxon>
        <taxon>Betaproteobacteria</taxon>
        <taxon>Burkholderiales</taxon>
        <taxon>Sphaerotilaceae</taxon>
        <taxon>Sphaerotilus</taxon>
    </lineage>
</organism>
<name>A0ABM7YQD0_9BURK</name>
<sequence>MTPALSFPLPLAPAAGMTPLWLDWTAQASDAGARFARLPFDAARAQYASAVRAGWVERSMLASREVERTLATLEQLTLGPWARQV</sequence>